<dbReference type="RefSeq" id="WP_122110665.1">
    <property type="nucleotide sequence ID" value="NZ_QOKZ01000001.1"/>
</dbReference>
<dbReference type="EMBL" id="QOKZ01000001">
    <property type="protein sequence ID" value="RMC37579.1"/>
    <property type="molecule type" value="Genomic_DNA"/>
</dbReference>
<name>A0A3M0MIZ4_9RHOB</name>
<dbReference type="AlphaFoldDB" id="A0A3M0MIZ4"/>
<organism evidence="1 2">
    <name type="scientific">Paracoccus alkanivorans</name>
    <dbReference type="NCBI Taxonomy" id="2116655"/>
    <lineage>
        <taxon>Bacteria</taxon>
        <taxon>Pseudomonadati</taxon>
        <taxon>Pseudomonadota</taxon>
        <taxon>Alphaproteobacteria</taxon>
        <taxon>Rhodobacterales</taxon>
        <taxon>Paracoccaceae</taxon>
        <taxon>Paracoccus</taxon>
    </lineage>
</organism>
<dbReference type="OrthoDB" id="9810895at2"/>
<accession>A0A3M0MIZ4</accession>
<protein>
    <submittedName>
        <fullName evidence="1">Uncharacterized protein</fullName>
    </submittedName>
</protein>
<gene>
    <name evidence="1" type="ORF">C9E81_02175</name>
</gene>
<evidence type="ECO:0000313" key="1">
    <source>
        <dbReference type="EMBL" id="RMC37579.1"/>
    </source>
</evidence>
<evidence type="ECO:0000313" key="2">
    <source>
        <dbReference type="Proteomes" id="UP000273516"/>
    </source>
</evidence>
<comment type="caution">
    <text evidence="1">The sequence shown here is derived from an EMBL/GenBank/DDBJ whole genome shotgun (WGS) entry which is preliminary data.</text>
</comment>
<dbReference type="Proteomes" id="UP000273516">
    <property type="component" value="Unassembled WGS sequence"/>
</dbReference>
<reference evidence="1 2" key="1">
    <citation type="submission" date="2018-07" db="EMBL/GenBank/DDBJ databases">
        <authorList>
            <person name="Zhang Y."/>
            <person name="Wang L."/>
            <person name="Ma S."/>
        </authorList>
    </citation>
    <scope>NUCLEOTIDE SEQUENCE [LARGE SCALE GENOMIC DNA]</scope>
    <source>
        <strain evidence="1 2">4-2</strain>
    </source>
</reference>
<keyword evidence="2" id="KW-1185">Reference proteome</keyword>
<proteinExistence type="predicted"/>
<sequence>MFGFIMAAVVACLPTQQIHTQLADTYHENRVMAGLNNAGAIIELWASVDGSWTVLLTLPDGMSCVMDTGHDYIAFPIEPEGMNS</sequence>